<organism evidence="2">
    <name type="scientific">Cucumis melo</name>
    <name type="common">Muskmelon</name>
    <dbReference type="NCBI Taxonomy" id="3656"/>
    <lineage>
        <taxon>Eukaryota</taxon>
        <taxon>Viridiplantae</taxon>
        <taxon>Streptophyta</taxon>
        <taxon>Embryophyta</taxon>
        <taxon>Tracheophyta</taxon>
        <taxon>Spermatophyta</taxon>
        <taxon>Magnoliopsida</taxon>
        <taxon>eudicotyledons</taxon>
        <taxon>Gunneridae</taxon>
        <taxon>Pentapetalae</taxon>
        <taxon>rosids</taxon>
        <taxon>fabids</taxon>
        <taxon>Cucurbitales</taxon>
        <taxon>Cucurbitaceae</taxon>
        <taxon>Benincaseae</taxon>
        <taxon>Cucumis</taxon>
    </lineage>
</organism>
<dbReference type="AlphaFoldDB" id="A0A9I9CD57"/>
<proteinExistence type="predicted"/>
<protein>
    <submittedName>
        <fullName evidence="2">Uncharacterized protein</fullName>
    </submittedName>
</protein>
<feature type="compositionally biased region" description="Gly residues" evidence="1">
    <location>
        <begin position="47"/>
        <end position="60"/>
    </location>
</feature>
<sequence>PRLVYYLPANEGGGDSRTTHEEGGAAGGRDRDGRRTRSCLRPKEIGDGGGAGAVGNEGED</sequence>
<feature type="region of interest" description="Disordered" evidence="1">
    <location>
        <begin position="1"/>
        <end position="60"/>
    </location>
</feature>
<evidence type="ECO:0000256" key="1">
    <source>
        <dbReference type="SAM" id="MobiDB-lite"/>
    </source>
</evidence>
<dbReference type="Gramene" id="MELO3C001741.2.1">
    <property type="protein sequence ID" value="MELO3C001741.2.1"/>
    <property type="gene ID" value="MELO3C001741.2"/>
</dbReference>
<reference evidence="2" key="1">
    <citation type="submission" date="2023-03" db="UniProtKB">
        <authorList>
            <consortium name="EnsemblPlants"/>
        </authorList>
    </citation>
    <scope>IDENTIFICATION</scope>
</reference>
<feature type="compositionally biased region" description="Basic and acidic residues" evidence="1">
    <location>
        <begin position="17"/>
        <end position="46"/>
    </location>
</feature>
<name>A0A9I9CD57_CUCME</name>
<accession>A0A9I9CD57</accession>
<evidence type="ECO:0000313" key="2">
    <source>
        <dbReference type="EnsemblPlants" id="MELO3C001741.2.1"/>
    </source>
</evidence>
<dbReference type="EnsemblPlants" id="MELO3C001741.2.1">
    <property type="protein sequence ID" value="MELO3C001741.2.1"/>
    <property type="gene ID" value="MELO3C001741.2"/>
</dbReference>